<dbReference type="GO" id="GO:0046656">
    <property type="term" value="P:folic acid biosynthetic process"/>
    <property type="evidence" value="ECO:0007669"/>
    <property type="project" value="UniProtKB-KW"/>
</dbReference>
<evidence type="ECO:0000256" key="10">
    <source>
        <dbReference type="ARBA" id="ARBA00022909"/>
    </source>
</evidence>
<dbReference type="SUPFAM" id="SSF51717">
    <property type="entry name" value="Dihydropteroate synthetase-like"/>
    <property type="match status" value="1"/>
</dbReference>
<evidence type="ECO:0000256" key="4">
    <source>
        <dbReference type="ARBA" id="ARBA00009503"/>
    </source>
</evidence>
<dbReference type="GO" id="GO:0046872">
    <property type="term" value="F:metal ion binding"/>
    <property type="evidence" value="ECO:0007669"/>
    <property type="project" value="UniProtKB-KW"/>
</dbReference>
<evidence type="ECO:0000256" key="2">
    <source>
        <dbReference type="ARBA" id="ARBA00001946"/>
    </source>
</evidence>
<dbReference type="InterPro" id="IPR006390">
    <property type="entry name" value="DHP_synth_dom"/>
</dbReference>
<evidence type="ECO:0000256" key="6">
    <source>
        <dbReference type="ARBA" id="ARBA00016919"/>
    </source>
</evidence>
<evidence type="ECO:0000256" key="11">
    <source>
        <dbReference type="ARBA" id="ARBA00030193"/>
    </source>
</evidence>
<evidence type="ECO:0000256" key="5">
    <source>
        <dbReference type="ARBA" id="ARBA00012458"/>
    </source>
</evidence>
<dbReference type="GO" id="GO:0046654">
    <property type="term" value="P:tetrahydrofolate biosynthetic process"/>
    <property type="evidence" value="ECO:0007669"/>
    <property type="project" value="TreeGrafter"/>
</dbReference>
<keyword evidence="7 13" id="KW-0808">Transferase</keyword>
<evidence type="ECO:0000256" key="9">
    <source>
        <dbReference type="ARBA" id="ARBA00022842"/>
    </source>
</evidence>
<comment type="cofactor">
    <cofactor evidence="2">
        <name>Mg(2+)</name>
        <dbReference type="ChEBI" id="CHEBI:18420"/>
    </cofactor>
</comment>
<dbReference type="Pfam" id="PF00809">
    <property type="entry name" value="Pterin_bind"/>
    <property type="match status" value="1"/>
</dbReference>
<sequence length="400" mass="44014">MGINPRVLILRNERGVKDELKKIGVSQEAVKILAPKAFHYLIKIEGIPSPTANLLKQEMLSVMADAAISKEVASFTSKKSGVLLIGTEAQLKKVLPRLNRQPFNLPEVSQQLSELLKNFKKGKFVLSFKEKKMDLTRKVAVMGVLNLTPDSFYNGGKYTTQARALRKVEEMVKEGADLIDVGGESTRPGAKEVGIEEEIRRVIPVISKIRELFEIPVSIDTYRAKVAKVALEAGVDMVNDISGLRFDPGLKEVVARFGAAVVLMHIKGTPRDMQSNPRYESLMGEIISYLSDSIRLAQKAGIDLEKIIVDPGIGFGKTPEHNLQILNHLGELRSLGRPILIGVSRKSFIGAILKLPLEERLEGSLAAACLALMQGARIIRTHDVKATRRAVDLTQAIIQS</sequence>
<evidence type="ECO:0000313" key="14">
    <source>
        <dbReference type="Proteomes" id="UP000316925"/>
    </source>
</evidence>
<evidence type="ECO:0000256" key="3">
    <source>
        <dbReference type="ARBA" id="ARBA00004763"/>
    </source>
</evidence>
<evidence type="ECO:0000256" key="1">
    <source>
        <dbReference type="ARBA" id="ARBA00000012"/>
    </source>
</evidence>
<evidence type="ECO:0000256" key="7">
    <source>
        <dbReference type="ARBA" id="ARBA00022679"/>
    </source>
</evidence>
<dbReference type="PANTHER" id="PTHR20941:SF1">
    <property type="entry name" value="FOLIC ACID SYNTHESIS PROTEIN FOL1"/>
    <property type="match status" value="1"/>
</dbReference>
<evidence type="ECO:0000313" key="13">
    <source>
        <dbReference type="EMBL" id="TET94070.1"/>
    </source>
</evidence>
<organism evidence="13 14">
    <name type="scientific">Aerophobetes bacterium</name>
    <dbReference type="NCBI Taxonomy" id="2030807"/>
    <lineage>
        <taxon>Bacteria</taxon>
        <taxon>Candidatus Aerophobota</taxon>
    </lineage>
</organism>
<dbReference type="InterPro" id="IPR000489">
    <property type="entry name" value="Pterin-binding_dom"/>
</dbReference>
<dbReference type="FunFam" id="3.20.20.20:FF:000006">
    <property type="entry name" value="Dihydropteroate synthase"/>
    <property type="match status" value="1"/>
</dbReference>
<dbReference type="PROSITE" id="PS50972">
    <property type="entry name" value="PTERIN_BINDING"/>
    <property type="match status" value="1"/>
</dbReference>
<feature type="domain" description="Pterin-binding" evidence="12">
    <location>
        <begin position="139"/>
        <end position="392"/>
    </location>
</feature>
<dbReference type="Gene3D" id="3.20.20.20">
    <property type="entry name" value="Dihydropteroate synthase-like"/>
    <property type="match status" value="1"/>
</dbReference>
<comment type="caution">
    <text evidence="13">The sequence shown here is derived from an EMBL/GenBank/DDBJ whole genome shotgun (WGS) entry which is preliminary data.</text>
</comment>
<gene>
    <name evidence="13" type="primary">folP</name>
    <name evidence="13" type="ORF">E3J33_00760</name>
</gene>
<dbReference type="EC" id="2.5.1.15" evidence="5"/>
<dbReference type="Proteomes" id="UP000316925">
    <property type="component" value="Unassembled WGS sequence"/>
</dbReference>
<dbReference type="GO" id="GO:0004156">
    <property type="term" value="F:dihydropteroate synthase activity"/>
    <property type="evidence" value="ECO:0007669"/>
    <property type="project" value="UniProtKB-EC"/>
</dbReference>
<dbReference type="PROSITE" id="PS00793">
    <property type="entry name" value="DHPS_2"/>
    <property type="match status" value="1"/>
</dbReference>
<reference evidence="13 14" key="1">
    <citation type="submission" date="2019-03" db="EMBL/GenBank/DDBJ databases">
        <title>Metabolic potential of uncultured bacteria and archaea associated with petroleum seepage in deep-sea sediments.</title>
        <authorList>
            <person name="Dong X."/>
            <person name="Hubert C."/>
        </authorList>
    </citation>
    <scope>NUCLEOTIDE SEQUENCE [LARGE SCALE GENOMIC DNA]</scope>
    <source>
        <strain evidence="13">E29_bin28</strain>
    </source>
</reference>
<comment type="pathway">
    <text evidence="3">Cofactor biosynthesis; tetrahydrofolate biosynthesis; 7,8-dihydrofolate from 2-amino-4-hydroxy-6-hydroxymethyl-7,8-dihydropteridine diphosphate and 4-aminobenzoate: step 1/2.</text>
</comment>
<proteinExistence type="inferred from homology"/>
<dbReference type="PANTHER" id="PTHR20941">
    <property type="entry name" value="FOLATE SYNTHESIS PROTEINS"/>
    <property type="match status" value="1"/>
</dbReference>
<evidence type="ECO:0000256" key="8">
    <source>
        <dbReference type="ARBA" id="ARBA00022723"/>
    </source>
</evidence>
<comment type="similarity">
    <text evidence="4">Belongs to the DHPS family.</text>
</comment>
<dbReference type="AlphaFoldDB" id="A0A523YRD9"/>
<dbReference type="NCBIfam" id="TIGR01496">
    <property type="entry name" value="DHPS"/>
    <property type="match status" value="1"/>
</dbReference>
<protein>
    <recommendedName>
        <fullName evidence="6">Dihydropteroate synthase</fullName>
        <ecNumber evidence="5">2.5.1.15</ecNumber>
    </recommendedName>
    <alternativeName>
        <fullName evidence="11">Dihydropteroate pyrophosphorylase</fullName>
    </alternativeName>
</protein>
<keyword evidence="9" id="KW-0460">Magnesium</keyword>
<comment type="catalytic activity">
    <reaction evidence="1">
        <text>(7,8-dihydropterin-6-yl)methyl diphosphate + 4-aminobenzoate = 7,8-dihydropteroate + diphosphate</text>
        <dbReference type="Rhea" id="RHEA:19949"/>
        <dbReference type="ChEBI" id="CHEBI:17836"/>
        <dbReference type="ChEBI" id="CHEBI:17839"/>
        <dbReference type="ChEBI" id="CHEBI:33019"/>
        <dbReference type="ChEBI" id="CHEBI:72950"/>
        <dbReference type="EC" id="2.5.1.15"/>
    </reaction>
</comment>
<dbReference type="CDD" id="cd00739">
    <property type="entry name" value="DHPS"/>
    <property type="match status" value="1"/>
</dbReference>
<dbReference type="InterPro" id="IPR011005">
    <property type="entry name" value="Dihydropteroate_synth-like_sf"/>
</dbReference>
<keyword evidence="8" id="KW-0479">Metal-binding</keyword>
<keyword evidence="10" id="KW-0289">Folate biosynthesis</keyword>
<evidence type="ECO:0000259" key="12">
    <source>
        <dbReference type="PROSITE" id="PS50972"/>
    </source>
</evidence>
<dbReference type="EMBL" id="SOIJ01000039">
    <property type="protein sequence ID" value="TET94070.1"/>
    <property type="molecule type" value="Genomic_DNA"/>
</dbReference>
<name>A0A523YRD9_UNCAE</name>
<dbReference type="InterPro" id="IPR045031">
    <property type="entry name" value="DHP_synth-like"/>
</dbReference>
<accession>A0A523YRD9</accession>